<dbReference type="PANTHER" id="PTHR30504">
    <property type="entry name" value="GLUCANS BIOSYNTHESIS PROTEIN"/>
    <property type="match status" value="1"/>
</dbReference>
<dbReference type="Gene3D" id="2.70.98.10">
    <property type="match status" value="1"/>
</dbReference>
<dbReference type="PANTHER" id="PTHR30504:SF2">
    <property type="entry name" value="GLUCANS BIOSYNTHESIS PROTEIN G"/>
    <property type="match status" value="1"/>
</dbReference>
<accession>A0A6M1SHI5</accession>
<dbReference type="GO" id="GO:0030288">
    <property type="term" value="C:outer membrane-bounded periplasmic space"/>
    <property type="evidence" value="ECO:0007669"/>
    <property type="project" value="TreeGrafter"/>
</dbReference>
<dbReference type="GO" id="GO:0030246">
    <property type="term" value="F:carbohydrate binding"/>
    <property type="evidence" value="ECO:0007669"/>
    <property type="project" value="InterPro"/>
</dbReference>
<dbReference type="EMBL" id="JAALFG010000001">
    <property type="protein sequence ID" value="NGP16630.1"/>
    <property type="molecule type" value="Genomic_DNA"/>
</dbReference>
<dbReference type="Pfam" id="PF04349">
    <property type="entry name" value="MdoG"/>
    <property type="match status" value="1"/>
</dbReference>
<evidence type="ECO:0000256" key="3">
    <source>
        <dbReference type="ARBA" id="ARBA00009284"/>
    </source>
</evidence>
<evidence type="ECO:0000256" key="1">
    <source>
        <dbReference type="ARBA" id="ARBA00004418"/>
    </source>
</evidence>
<name>A0A6M1SHI5_9HYPH</name>
<comment type="caution">
    <text evidence="6">The sequence shown here is derived from an EMBL/GenBank/DDBJ whole genome shotgun (WGS) entry which is preliminary data.</text>
</comment>
<dbReference type="AlphaFoldDB" id="A0A6M1SHI5"/>
<proteinExistence type="inferred from homology"/>
<evidence type="ECO:0000256" key="2">
    <source>
        <dbReference type="ARBA" id="ARBA00005001"/>
    </source>
</evidence>
<evidence type="ECO:0000256" key="4">
    <source>
        <dbReference type="ARBA" id="ARBA00022764"/>
    </source>
</evidence>
<gene>
    <name evidence="6" type="ORF">G5575_02050</name>
</gene>
<dbReference type="Gene3D" id="2.60.40.10">
    <property type="entry name" value="Immunoglobulins"/>
    <property type="match status" value="1"/>
</dbReference>
<dbReference type="PIRSF" id="PIRSF006281">
    <property type="entry name" value="MdoG"/>
    <property type="match status" value="1"/>
</dbReference>
<dbReference type="Proteomes" id="UP000474802">
    <property type="component" value="Unassembled WGS sequence"/>
</dbReference>
<reference evidence="6 7" key="2">
    <citation type="submission" date="2020-03" db="EMBL/GenBank/DDBJ databases">
        <title>Devosia chinhatensis sp. nov., isolated from a hexachlorocyclohexane (HCH) dump site in India.</title>
        <authorList>
            <person name="Kumar M."/>
            <person name="Lal R."/>
        </authorList>
    </citation>
    <scope>NUCLEOTIDE SEQUENCE [LARGE SCALE GENOMIC DNA]</scope>
    <source>
        <strain evidence="6 7">H239</strain>
    </source>
</reference>
<dbReference type="SUPFAM" id="SSF81296">
    <property type="entry name" value="E set domains"/>
    <property type="match status" value="1"/>
</dbReference>
<sequence>MRQLFDLVAVAQLPKNRASTNHRQRCDAFSVPQPNRRSVLAGLGFSLLLMSSTALSRPAFAQGDDSFAFDFDSFSARMKDLAAGPHAPIIPEIAPAFQSLDYDAYRLIQYRAERSKWADDPAGYRLQAFHPGWLYTEPVKVFEIDGGTASLVHFGADDFLYHDVAVGDAAQGEFAGVAGLRVNYPLNSPDAPLDELVSFLGASYFRALGRGNIYGASARGLVVNSWIDLPEEFPHFSEFYVEKPEAGGPLTVYAAMESPSVTGAYRFVIQPAHDGAQETTMDVTARLYFRTDVKEVGVAPLTSMFLYAEANRGGFDDYRPQVHDSNGLLVERESGEIMWRALNNSAWLGNSYFAETNPKAFGLYQRGRDFETYQDAGAHYERRPSVRIEPQGAWGAGMVRLIEIPAKLEADDNIGAFWIPAEPALAGESREYSYRVVWGDLDPENNPAMAYVAETRGGVGGVSGVENAASLRKFVVDFKGGELDALPPGTPLDVLATVGGGVMRNSVLSRVDANGAWRLVMDVETEPGATVELKAYLVGLGRKLTETWLYQWRPNA</sequence>
<keyword evidence="7" id="KW-1185">Reference proteome</keyword>
<keyword evidence="4" id="KW-0574">Periplasm</keyword>
<feature type="domain" description="Glucan biosynthesis periplasmic MdoG C-terminal" evidence="5">
    <location>
        <begin position="69"/>
        <end position="552"/>
    </location>
</feature>
<organism evidence="6 7">
    <name type="scientific">Devosia aurantiaca</name>
    <dbReference type="NCBI Taxonomy" id="2714858"/>
    <lineage>
        <taxon>Bacteria</taxon>
        <taxon>Pseudomonadati</taxon>
        <taxon>Pseudomonadota</taxon>
        <taxon>Alphaproteobacteria</taxon>
        <taxon>Hyphomicrobiales</taxon>
        <taxon>Devosiaceae</taxon>
        <taxon>Devosia</taxon>
    </lineage>
</organism>
<dbReference type="InterPro" id="IPR007444">
    <property type="entry name" value="Glucan_biosyn_MdoG_C"/>
</dbReference>
<protein>
    <submittedName>
        <fullName evidence="6">Glucan biosynthesis protein G</fullName>
    </submittedName>
</protein>
<comment type="pathway">
    <text evidence="2">Glycan metabolism; osmoregulated periplasmic glucan (OPG) biosynthesis.</text>
</comment>
<dbReference type="SUPFAM" id="SSF74650">
    <property type="entry name" value="Galactose mutarotase-like"/>
    <property type="match status" value="1"/>
</dbReference>
<evidence type="ECO:0000259" key="5">
    <source>
        <dbReference type="Pfam" id="PF04349"/>
    </source>
</evidence>
<comment type="subcellular location">
    <subcellularLocation>
        <location evidence="1">Periplasm</location>
    </subcellularLocation>
</comment>
<reference evidence="6 7" key="1">
    <citation type="submission" date="2020-02" db="EMBL/GenBank/DDBJ databases">
        <authorList>
            <person name="Khan S.A."/>
            <person name="Jeon C.O."/>
            <person name="Chun B.H."/>
        </authorList>
    </citation>
    <scope>NUCLEOTIDE SEQUENCE [LARGE SCALE GENOMIC DNA]</scope>
    <source>
        <strain evidence="6 7">H239</strain>
    </source>
</reference>
<dbReference type="InterPro" id="IPR014718">
    <property type="entry name" value="GH-type_carb-bd"/>
</dbReference>
<comment type="similarity">
    <text evidence="3">Belongs to the OpgD/OpgG family.</text>
</comment>
<dbReference type="GO" id="GO:0003824">
    <property type="term" value="F:catalytic activity"/>
    <property type="evidence" value="ECO:0007669"/>
    <property type="project" value="InterPro"/>
</dbReference>
<evidence type="ECO:0000313" key="7">
    <source>
        <dbReference type="Proteomes" id="UP000474802"/>
    </source>
</evidence>
<dbReference type="InterPro" id="IPR014756">
    <property type="entry name" value="Ig_E-set"/>
</dbReference>
<dbReference type="UniPathway" id="UPA00637"/>
<dbReference type="GO" id="GO:0051274">
    <property type="term" value="P:beta-glucan biosynthetic process"/>
    <property type="evidence" value="ECO:0007669"/>
    <property type="project" value="TreeGrafter"/>
</dbReference>
<dbReference type="InterPro" id="IPR013783">
    <property type="entry name" value="Ig-like_fold"/>
</dbReference>
<dbReference type="InterPro" id="IPR014438">
    <property type="entry name" value="Glucan_biosyn_MdoG/MdoD"/>
</dbReference>
<evidence type="ECO:0000313" key="6">
    <source>
        <dbReference type="EMBL" id="NGP16630.1"/>
    </source>
</evidence>
<dbReference type="InterPro" id="IPR011013">
    <property type="entry name" value="Gal_mutarotase_sf_dom"/>
</dbReference>